<dbReference type="InterPro" id="IPR003439">
    <property type="entry name" value="ABC_transporter-like_ATP-bd"/>
</dbReference>
<evidence type="ECO:0000256" key="2">
    <source>
        <dbReference type="ARBA" id="ARBA00022448"/>
    </source>
</evidence>
<dbReference type="KEGG" id="crf:FRC0190_00965"/>
<dbReference type="GO" id="GO:0016887">
    <property type="term" value="F:ATP hydrolysis activity"/>
    <property type="evidence" value="ECO:0007669"/>
    <property type="project" value="InterPro"/>
</dbReference>
<dbReference type="GO" id="GO:0005524">
    <property type="term" value="F:ATP binding"/>
    <property type="evidence" value="ECO:0007669"/>
    <property type="project" value="UniProtKB-KW"/>
</dbReference>
<evidence type="ECO:0000256" key="8">
    <source>
        <dbReference type="ARBA" id="ARBA00023136"/>
    </source>
</evidence>
<dbReference type="SUPFAM" id="SSF90123">
    <property type="entry name" value="ABC transporter transmembrane region"/>
    <property type="match status" value="2"/>
</dbReference>
<feature type="transmembrane region" description="Helical" evidence="10">
    <location>
        <begin position="722"/>
        <end position="746"/>
    </location>
</feature>
<dbReference type="EMBL" id="LR738855">
    <property type="protein sequence ID" value="VZH84977.1"/>
    <property type="molecule type" value="Genomic_DNA"/>
</dbReference>
<feature type="transmembrane region" description="Helical" evidence="10">
    <location>
        <begin position="132"/>
        <end position="153"/>
    </location>
</feature>
<dbReference type="InterPro" id="IPR011527">
    <property type="entry name" value="ABC1_TM_dom"/>
</dbReference>
<feature type="domain" description="ABC transporter" evidence="11">
    <location>
        <begin position="1004"/>
        <end position="1239"/>
    </location>
</feature>
<keyword evidence="2" id="KW-0813">Transport</keyword>
<name>A0A6I8MBD1_9CORY</name>
<accession>A0A6I8MBD1</accession>
<keyword evidence="5" id="KW-0547">Nucleotide-binding</keyword>
<evidence type="ECO:0000256" key="1">
    <source>
        <dbReference type="ARBA" id="ARBA00004651"/>
    </source>
</evidence>
<dbReference type="InterPro" id="IPR027417">
    <property type="entry name" value="P-loop_NTPase"/>
</dbReference>
<evidence type="ECO:0000256" key="9">
    <source>
        <dbReference type="ARBA" id="ARBA00061644"/>
    </source>
</evidence>
<keyword evidence="7 10" id="KW-1133">Transmembrane helix</keyword>
<feature type="transmembrane region" description="Helical" evidence="10">
    <location>
        <begin position="681"/>
        <end position="702"/>
    </location>
</feature>
<feature type="transmembrane region" description="Helical" evidence="10">
    <location>
        <begin position="18"/>
        <end position="39"/>
    </location>
</feature>
<feature type="transmembrane region" description="Helical" evidence="10">
    <location>
        <begin position="248"/>
        <end position="269"/>
    </location>
</feature>
<keyword evidence="3" id="KW-1003">Cell membrane</keyword>
<dbReference type="GO" id="GO:0015421">
    <property type="term" value="F:ABC-type oligopeptide transporter activity"/>
    <property type="evidence" value="ECO:0007669"/>
    <property type="project" value="TreeGrafter"/>
</dbReference>
<dbReference type="CDD" id="cd18546">
    <property type="entry name" value="ABC_6TM_Rv0194_D2_like"/>
    <property type="match status" value="1"/>
</dbReference>
<feature type="domain" description="ABC transmembrane type-1" evidence="12">
    <location>
        <begin position="686"/>
        <end position="968"/>
    </location>
</feature>
<dbReference type="FunFam" id="3.40.50.300:FF:000299">
    <property type="entry name" value="ABC transporter ATP-binding protein/permease"/>
    <property type="match status" value="2"/>
</dbReference>
<keyword evidence="4 10" id="KW-0812">Transmembrane</keyword>
<dbReference type="InterPro" id="IPR003593">
    <property type="entry name" value="AAA+_ATPase"/>
</dbReference>
<keyword evidence="6 13" id="KW-0067">ATP-binding</keyword>
<gene>
    <name evidence="13" type="ORF">FRC0190_00965</name>
</gene>
<dbReference type="Gene3D" id="1.20.1560.10">
    <property type="entry name" value="ABC transporter type 1, transmembrane domain"/>
    <property type="match status" value="2"/>
</dbReference>
<dbReference type="PANTHER" id="PTHR43394:SF1">
    <property type="entry name" value="ATP-BINDING CASSETTE SUB-FAMILY B MEMBER 10, MITOCHONDRIAL"/>
    <property type="match status" value="1"/>
</dbReference>
<feature type="domain" description="ABC transmembrane type-1" evidence="12">
    <location>
        <begin position="21"/>
        <end position="304"/>
    </location>
</feature>
<feature type="transmembrane region" description="Helical" evidence="10">
    <location>
        <begin position="795"/>
        <end position="817"/>
    </location>
</feature>
<evidence type="ECO:0000259" key="12">
    <source>
        <dbReference type="PROSITE" id="PS50929"/>
    </source>
</evidence>
<evidence type="ECO:0000256" key="3">
    <source>
        <dbReference type="ARBA" id="ARBA00022475"/>
    </source>
</evidence>
<dbReference type="InterPro" id="IPR039421">
    <property type="entry name" value="Type_1_exporter"/>
</dbReference>
<dbReference type="GO" id="GO:0005886">
    <property type="term" value="C:plasma membrane"/>
    <property type="evidence" value="ECO:0007669"/>
    <property type="project" value="UniProtKB-SubCell"/>
</dbReference>
<dbReference type="Pfam" id="PF00664">
    <property type="entry name" value="ABC_membrane"/>
    <property type="match status" value="2"/>
</dbReference>
<feature type="transmembrane region" description="Helical" evidence="10">
    <location>
        <begin position="159"/>
        <end position="177"/>
    </location>
</feature>
<dbReference type="Proteomes" id="UP000423525">
    <property type="component" value="Chromosome"/>
</dbReference>
<feature type="domain" description="ABC transporter" evidence="11">
    <location>
        <begin position="331"/>
        <end position="566"/>
    </location>
</feature>
<dbReference type="AlphaFoldDB" id="A0A6I8MBD1"/>
<dbReference type="CDD" id="cd18543">
    <property type="entry name" value="ABC_6TM_Rv0194_D1_like"/>
    <property type="match status" value="1"/>
</dbReference>
<feature type="transmembrane region" description="Helical" evidence="10">
    <location>
        <begin position="823"/>
        <end position="843"/>
    </location>
</feature>
<dbReference type="RefSeq" id="WP_155872343.1">
    <property type="nucleotide sequence ID" value="NZ_CP168248.1"/>
</dbReference>
<organism evidence="13 14">
    <name type="scientific">Corynebacterium rouxii</name>
    <dbReference type="NCBI Taxonomy" id="2719119"/>
    <lineage>
        <taxon>Bacteria</taxon>
        <taxon>Bacillati</taxon>
        <taxon>Actinomycetota</taxon>
        <taxon>Actinomycetes</taxon>
        <taxon>Mycobacteriales</taxon>
        <taxon>Corynebacteriaceae</taxon>
        <taxon>Corynebacterium</taxon>
    </lineage>
</organism>
<comment type="similarity">
    <text evidence="9">Belongs to the ABC transporter superfamily. Lipid exporter (TC 3.A.1.106) family.</text>
</comment>
<feature type="transmembrane region" description="Helical" evidence="10">
    <location>
        <begin position="904"/>
        <end position="925"/>
    </location>
</feature>
<reference evidence="13 14" key="1">
    <citation type="submission" date="2019-11" db="EMBL/GenBank/DDBJ databases">
        <authorList>
            <person name="Brisse S."/>
        </authorList>
    </citation>
    <scope>NUCLEOTIDE SEQUENCE [LARGE SCALE GENOMIC DNA]</scope>
    <source>
        <strain evidence="13">FRC0190</strain>
    </source>
</reference>
<dbReference type="PROSITE" id="PS00211">
    <property type="entry name" value="ABC_TRANSPORTER_1"/>
    <property type="match status" value="1"/>
</dbReference>
<protein>
    <submittedName>
        <fullName evidence="13">ABC transporter ATP-binding protein</fullName>
    </submittedName>
</protein>
<dbReference type="SMART" id="SM00382">
    <property type="entry name" value="AAA"/>
    <property type="match status" value="2"/>
</dbReference>
<dbReference type="InterPro" id="IPR036640">
    <property type="entry name" value="ABC1_TM_sf"/>
</dbReference>
<evidence type="ECO:0000313" key="13">
    <source>
        <dbReference type="EMBL" id="VZH84977.1"/>
    </source>
</evidence>
<feature type="transmembrane region" description="Helical" evidence="10">
    <location>
        <begin position="275"/>
        <end position="300"/>
    </location>
</feature>
<comment type="subcellular location">
    <subcellularLocation>
        <location evidence="1">Cell membrane</location>
        <topology evidence="1">Multi-pass membrane protein</topology>
    </subcellularLocation>
</comment>
<sequence>MSPNVGSKLRAMLWRQPWIVVAAVVSTVMTTLFDATIPLLAGSAVDTATGSLGGGNAEVQRVVWILVATALARYVFQFGRRFFAGVLSNTFQHTLRVSVLDSLQRLDGPQQDKLRTGQIVSRSISDLNLAQAMVAMFPLLIGHVLKVVITIGILAWINVWLMFIAVACIPPLVWLSLRSRTTLFAATWSAQHSVANLATHIEQTVSGIRVVKAFAQESRELDRLDELSTQVYAEQMRSARLSARYRPLVQQLPTLALVIGIGLGGWLALDGHITIGTFLAFSTYLTSMTSVVSMLAGMVVQMQMGLSSFDRVMDVVDMAAEHPDPENPLNLPAGPLSLELDQVHFDGILNDTTFTIPAGHTVALVGPPGSGKTMAVQLLCGFYRPDSGQIRLGGVDTNQLRRHDLRSAISCVFDDPFLYSASIRDNIAMGRNVTDVDIERAARIAQAHDFISALPHGYDEIVGERGLTLSGGQRQRIAIARAVLERPRVLILDDATSAIDATTEHAIYEQLSSELSDVTIIAVAHRNSTLSLADSVALIEDGSIVDHGTLTHMRANPRFVYLMDVQEHLREHNSDEPFVPFDDGTEPEWSQLWPQVTRAQQDKRLTINSSTMKAAASVAGANPAAGGRGRGRGGMAASIPATPELLARVDALPPTRDTPGPRPLLDHDHGKVTAHQLFASVRWLIVVVIGLYIVGVTASLTIPTLVRAAIDRGVTAHNPSALWIVTGIGIGVVIVAWLADIATTIVTARTGERLLYHLRLRSYAQLQRLGMGYFEKTMSGTIMTRMTTDIEALNSFLQTGLAQTVVSLTTLVGILALLGATSLQLFAIAVIGVPLIGVATVVFKRISSRLYTQAREQISGVNALFQEHIGGLRSAQMARMEDVALADFSAQAARYRATRIKTQTAVAVYFPGINAVSQILQAAVLGVGAHLVANGELATGVLVAFLLYLDRLYGPIQHLSQVFDSYQQAQVGFRRISDLLSTPSSVPNDGRLVPAQRTDQGADIAFNDVSFSYSYDSAPVIDNLTLTIQPGSTVAVVGPTGAGKSTIVKLIERFYDPTTGEVASKRHDIRNYDIQAWRRTVGFVPQETHLFTGTVADNIAYGRPDATAEEITDAARRVGALRAIAAIDGGFRATVGERGQGLSSGQRQLIALARAEMMEPEILLLDEATATLDPATEKTILSAAERLTQTRTSVIVAHRLATAAKADRILVIADGAVLEDGDHASLRTNGGIYATMWTHGEQEIPR</sequence>
<dbReference type="InterPro" id="IPR017871">
    <property type="entry name" value="ABC_transporter-like_CS"/>
</dbReference>
<dbReference type="Gene3D" id="3.40.50.300">
    <property type="entry name" value="P-loop containing nucleotide triphosphate hydrolases"/>
    <property type="match status" value="2"/>
</dbReference>
<evidence type="ECO:0000259" key="11">
    <source>
        <dbReference type="PROSITE" id="PS50893"/>
    </source>
</evidence>
<feature type="transmembrane region" description="Helical" evidence="10">
    <location>
        <begin position="59"/>
        <end position="76"/>
    </location>
</feature>
<keyword evidence="8 10" id="KW-0472">Membrane</keyword>
<evidence type="ECO:0000313" key="14">
    <source>
        <dbReference type="Proteomes" id="UP000423525"/>
    </source>
</evidence>
<proteinExistence type="inferred from homology"/>
<dbReference type="PROSITE" id="PS50929">
    <property type="entry name" value="ABC_TM1F"/>
    <property type="match status" value="2"/>
</dbReference>
<dbReference type="PROSITE" id="PS50893">
    <property type="entry name" value="ABC_TRANSPORTER_2"/>
    <property type="match status" value="2"/>
</dbReference>
<dbReference type="PANTHER" id="PTHR43394">
    <property type="entry name" value="ATP-DEPENDENT PERMEASE MDL1, MITOCHONDRIAL"/>
    <property type="match status" value="1"/>
</dbReference>
<evidence type="ECO:0000256" key="5">
    <source>
        <dbReference type="ARBA" id="ARBA00022741"/>
    </source>
</evidence>
<evidence type="ECO:0000256" key="7">
    <source>
        <dbReference type="ARBA" id="ARBA00022989"/>
    </source>
</evidence>
<evidence type="ECO:0000256" key="10">
    <source>
        <dbReference type="SAM" id="Phobius"/>
    </source>
</evidence>
<evidence type="ECO:0000256" key="4">
    <source>
        <dbReference type="ARBA" id="ARBA00022692"/>
    </source>
</evidence>
<evidence type="ECO:0000256" key="6">
    <source>
        <dbReference type="ARBA" id="ARBA00022840"/>
    </source>
</evidence>
<dbReference type="SUPFAM" id="SSF52540">
    <property type="entry name" value="P-loop containing nucleoside triphosphate hydrolases"/>
    <property type="match status" value="2"/>
</dbReference>
<dbReference type="Pfam" id="PF00005">
    <property type="entry name" value="ABC_tran"/>
    <property type="match status" value="2"/>
</dbReference>